<dbReference type="InterPro" id="IPR038770">
    <property type="entry name" value="Na+/solute_symporter_sf"/>
</dbReference>
<dbReference type="GO" id="GO:0015386">
    <property type="term" value="F:potassium:proton antiporter activity"/>
    <property type="evidence" value="ECO:0007669"/>
    <property type="project" value="InterPro"/>
</dbReference>
<feature type="transmembrane region" description="Helical" evidence="9">
    <location>
        <begin position="196"/>
        <end position="223"/>
    </location>
</feature>
<accession>A0AAP0MFV7</accession>
<feature type="signal peptide" evidence="10">
    <location>
        <begin position="1"/>
        <end position="20"/>
    </location>
</feature>
<evidence type="ECO:0000313" key="13">
    <source>
        <dbReference type="Proteomes" id="UP001428341"/>
    </source>
</evidence>
<keyword evidence="6 9" id="KW-1133">Transmembrane helix</keyword>
<dbReference type="PANTHER" id="PTHR16254:SF14">
    <property type="entry name" value="TRANSMEMBRANE AND COILED-COIL DOMAIN-CONTAINING PROTEIN 3"/>
    <property type="match status" value="1"/>
</dbReference>
<evidence type="ECO:0000313" key="12">
    <source>
        <dbReference type="EMBL" id="KAK9208745.1"/>
    </source>
</evidence>
<keyword evidence="4 9" id="KW-0812">Transmembrane</keyword>
<dbReference type="Proteomes" id="UP001428341">
    <property type="component" value="Unassembled WGS sequence"/>
</dbReference>
<gene>
    <name evidence="12" type="ORF">WN944_001105</name>
</gene>
<keyword evidence="13" id="KW-1185">Reference proteome</keyword>
<dbReference type="InterPro" id="IPR045158">
    <property type="entry name" value="KEA4/5/6-like"/>
</dbReference>
<dbReference type="Pfam" id="PF00999">
    <property type="entry name" value="Na_H_Exchanger"/>
    <property type="match status" value="1"/>
</dbReference>
<keyword evidence="8 9" id="KW-0472">Membrane</keyword>
<keyword evidence="7" id="KW-0406">Ion transport</keyword>
<protein>
    <recommendedName>
        <fullName evidence="11">Cation/H+ exchanger transmembrane domain-containing protein</fullName>
    </recommendedName>
</protein>
<evidence type="ECO:0000256" key="7">
    <source>
        <dbReference type="ARBA" id="ARBA00023065"/>
    </source>
</evidence>
<evidence type="ECO:0000256" key="8">
    <source>
        <dbReference type="ARBA" id="ARBA00023136"/>
    </source>
</evidence>
<comment type="caution">
    <text evidence="12">The sequence shown here is derived from an EMBL/GenBank/DDBJ whole genome shotgun (WGS) entry which is preliminary data.</text>
</comment>
<dbReference type="Gene3D" id="1.20.1530.20">
    <property type="match status" value="1"/>
</dbReference>
<organism evidence="12 13">
    <name type="scientific">Citrus x changshan-huyou</name>
    <dbReference type="NCBI Taxonomy" id="2935761"/>
    <lineage>
        <taxon>Eukaryota</taxon>
        <taxon>Viridiplantae</taxon>
        <taxon>Streptophyta</taxon>
        <taxon>Embryophyta</taxon>
        <taxon>Tracheophyta</taxon>
        <taxon>Spermatophyta</taxon>
        <taxon>Magnoliopsida</taxon>
        <taxon>eudicotyledons</taxon>
        <taxon>Gunneridae</taxon>
        <taxon>Pentapetalae</taxon>
        <taxon>rosids</taxon>
        <taxon>malvids</taxon>
        <taxon>Sapindales</taxon>
        <taxon>Rutaceae</taxon>
        <taxon>Aurantioideae</taxon>
        <taxon>Citrus</taxon>
    </lineage>
</organism>
<evidence type="ECO:0000256" key="2">
    <source>
        <dbReference type="ARBA" id="ARBA00022448"/>
    </source>
</evidence>
<evidence type="ECO:0000256" key="4">
    <source>
        <dbReference type="ARBA" id="ARBA00022692"/>
    </source>
</evidence>
<evidence type="ECO:0000256" key="6">
    <source>
        <dbReference type="ARBA" id="ARBA00022989"/>
    </source>
</evidence>
<dbReference type="PANTHER" id="PTHR16254">
    <property type="entry name" value="POTASSIUM/PROTON ANTIPORTER-RELATED"/>
    <property type="match status" value="1"/>
</dbReference>
<comment type="subcellular location">
    <subcellularLocation>
        <location evidence="1">Membrane</location>
        <topology evidence="1">Multi-pass membrane protein</topology>
    </subcellularLocation>
</comment>
<evidence type="ECO:0000256" key="1">
    <source>
        <dbReference type="ARBA" id="ARBA00004141"/>
    </source>
</evidence>
<feature type="transmembrane region" description="Helical" evidence="9">
    <location>
        <begin position="123"/>
        <end position="150"/>
    </location>
</feature>
<dbReference type="InterPro" id="IPR006153">
    <property type="entry name" value="Cation/H_exchanger_TM"/>
</dbReference>
<keyword evidence="2" id="KW-0813">Transport</keyword>
<sequence>MRIFLTLFVIFSLLLCFASTESVTELDSEINATATATATATTTELNNTGSKEDSFDDMIDRALEKEFNESDQNEAAVVPGSLIIVLLDSRLVTVFLKSVVLETVARVKNKKNEIKEEKLISDLVVVIVSATYSGIAFACAGQLVITGYLLARSVIGPGGYSFVSEMVETMAQFGVIFLLFALGLEFSMTKLRVVRAVAILGGLLQISLFMCLCGIIASVRLIVMKMIRFIGNKSTFVPKLVITFSSCDISDDIP</sequence>
<feature type="domain" description="Cation/H+ exchanger transmembrane" evidence="11">
    <location>
        <begin position="128"/>
        <end position="219"/>
    </location>
</feature>
<proteinExistence type="predicted"/>
<dbReference type="GO" id="GO:0016020">
    <property type="term" value="C:membrane"/>
    <property type="evidence" value="ECO:0007669"/>
    <property type="project" value="UniProtKB-SubCell"/>
</dbReference>
<feature type="chain" id="PRO_5042954839" description="Cation/H+ exchanger transmembrane domain-containing protein" evidence="10">
    <location>
        <begin position="21"/>
        <end position="254"/>
    </location>
</feature>
<keyword evidence="5 10" id="KW-0732">Signal</keyword>
<evidence type="ECO:0000256" key="9">
    <source>
        <dbReference type="SAM" id="Phobius"/>
    </source>
</evidence>
<evidence type="ECO:0000259" key="11">
    <source>
        <dbReference type="Pfam" id="PF00999"/>
    </source>
</evidence>
<reference evidence="12 13" key="1">
    <citation type="submission" date="2024-05" db="EMBL/GenBank/DDBJ databases">
        <title>Haplotype-resolved chromosome-level genome assembly of Huyou (Citrus changshanensis).</title>
        <authorList>
            <person name="Miao C."/>
            <person name="Chen W."/>
            <person name="Wu Y."/>
            <person name="Wang L."/>
            <person name="Zhao S."/>
            <person name="Grierson D."/>
            <person name="Xu C."/>
            <person name="Chen K."/>
        </authorList>
    </citation>
    <scope>NUCLEOTIDE SEQUENCE [LARGE SCALE GENOMIC DNA]</scope>
    <source>
        <strain evidence="12">01-14</strain>
        <tissue evidence="12">Leaf</tissue>
    </source>
</reference>
<name>A0AAP0MFV7_9ROSI</name>
<dbReference type="AlphaFoldDB" id="A0AAP0MFV7"/>
<evidence type="ECO:0000256" key="10">
    <source>
        <dbReference type="SAM" id="SignalP"/>
    </source>
</evidence>
<evidence type="ECO:0000256" key="3">
    <source>
        <dbReference type="ARBA" id="ARBA00022449"/>
    </source>
</evidence>
<evidence type="ECO:0000256" key="5">
    <source>
        <dbReference type="ARBA" id="ARBA00022729"/>
    </source>
</evidence>
<dbReference type="EMBL" id="JBCGBO010000004">
    <property type="protein sequence ID" value="KAK9208745.1"/>
    <property type="molecule type" value="Genomic_DNA"/>
</dbReference>
<feature type="transmembrane region" description="Helical" evidence="9">
    <location>
        <begin position="162"/>
        <end position="184"/>
    </location>
</feature>
<keyword evidence="3" id="KW-0050">Antiport</keyword>